<evidence type="ECO:0000313" key="2">
    <source>
        <dbReference type="EMBL" id="GBG31321.1"/>
    </source>
</evidence>
<comment type="caution">
    <text evidence="2">The sequence shown here is derived from an EMBL/GenBank/DDBJ whole genome shotgun (WGS) entry which is preliminary data.</text>
</comment>
<name>A0A2R5GSH4_9STRA</name>
<dbReference type="AlphaFoldDB" id="A0A2R5GSH4"/>
<dbReference type="InParanoid" id="A0A2R5GSH4"/>
<dbReference type="Proteomes" id="UP000241890">
    <property type="component" value="Unassembled WGS sequence"/>
</dbReference>
<dbReference type="EMBL" id="BEYU01000095">
    <property type="protein sequence ID" value="GBG31321.1"/>
    <property type="molecule type" value="Genomic_DNA"/>
</dbReference>
<evidence type="ECO:0000313" key="3">
    <source>
        <dbReference type="Proteomes" id="UP000241890"/>
    </source>
</evidence>
<reference evidence="2 3" key="1">
    <citation type="submission" date="2017-12" db="EMBL/GenBank/DDBJ databases">
        <title>Sequencing, de novo assembly and annotation of complete genome of a new Thraustochytrid species, strain FCC1311.</title>
        <authorList>
            <person name="Sedici K."/>
            <person name="Godart F."/>
            <person name="Aiese Cigliano R."/>
            <person name="Sanseverino W."/>
            <person name="Barakat M."/>
            <person name="Ortet P."/>
            <person name="Marechal E."/>
            <person name="Cagnac O."/>
            <person name="Amato A."/>
        </authorList>
    </citation>
    <scope>NUCLEOTIDE SEQUENCE [LARGE SCALE GENOMIC DNA]</scope>
</reference>
<sequence length="183" mass="18623">MGATAAETLAKADASFRRALRLSLDLSKIEVDATRANHGGAMAEAAATTPPAAPTATAAGAAAAAAAAAGRGPGAGAGADAGDGKEASKGAVSARRELQLQQREALNTLLVELKFLEMDFDAVESATTKRQVQEDINLLKREIALKDKLVSQVVKDLSKWAARPGNDEGGEASGAVPRQTSSS</sequence>
<feature type="region of interest" description="Disordered" evidence="1">
    <location>
        <begin position="70"/>
        <end position="91"/>
    </location>
</feature>
<accession>A0A2R5GSH4</accession>
<feature type="compositionally biased region" description="Gly residues" evidence="1">
    <location>
        <begin position="71"/>
        <end position="81"/>
    </location>
</feature>
<protein>
    <submittedName>
        <fullName evidence="2">Uncharacterized protein</fullName>
    </submittedName>
</protein>
<feature type="region of interest" description="Disordered" evidence="1">
    <location>
        <begin position="161"/>
        <end position="183"/>
    </location>
</feature>
<evidence type="ECO:0000256" key="1">
    <source>
        <dbReference type="SAM" id="MobiDB-lite"/>
    </source>
</evidence>
<keyword evidence="3" id="KW-1185">Reference proteome</keyword>
<organism evidence="2 3">
    <name type="scientific">Hondaea fermentalgiana</name>
    <dbReference type="NCBI Taxonomy" id="2315210"/>
    <lineage>
        <taxon>Eukaryota</taxon>
        <taxon>Sar</taxon>
        <taxon>Stramenopiles</taxon>
        <taxon>Bigyra</taxon>
        <taxon>Labyrinthulomycetes</taxon>
        <taxon>Thraustochytrida</taxon>
        <taxon>Thraustochytriidae</taxon>
        <taxon>Hondaea</taxon>
    </lineage>
</organism>
<gene>
    <name evidence="2" type="ORF">FCC1311_075442</name>
</gene>
<proteinExistence type="predicted"/>
<feature type="compositionally biased region" description="Basic and acidic residues" evidence="1">
    <location>
        <begin position="82"/>
        <end position="91"/>
    </location>
</feature>